<proteinExistence type="predicted"/>
<evidence type="ECO:0000256" key="1">
    <source>
        <dbReference type="SAM" id="MobiDB-lite"/>
    </source>
</evidence>
<feature type="compositionally biased region" description="Low complexity" evidence="1">
    <location>
        <begin position="168"/>
        <end position="178"/>
    </location>
</feature>
<dbReference type="EMBL" id="CM029045">
    <property type="protein sequence ID" value="KAG2600258.1"/>
    <property type="molecule type" value="Genomic_DNA"/>
</dbReference>
<evidence type="ECO:0000313" key="2">
    <source>
        <dbReference type="EMBL" id="KAG2600258.1"/>
    </source>
</evidence>
<name>A0A8T0SSU7_PANVG</name>
<feature type="compositionally biased region" description="Basic residues" evidence="1">
    <location>
        <begin position="285"/>
        <end position="297"/>
    </location>
</feature>
<organism evidence="2 3">
    <name type="scientific">Panicum virgatum</name>
    <name type="common">Blackwell switchgrass</name>
    <dbReference type="NCBI Taxonomy" id="38727"/>
    <lineage>
        <taxon>Eukaryota</taxon>
        <taxon>Viridiplantae</taxon>
        <taxon>Streptophyta</taxon>
        <taxon>Embryophyta</taxon>
        <taxon>Tracheophyta</taxon>
        <taxon>Spermatophyta</taxon>
        <taxon>Magnoliopsida</taxon>
        <taxon>Liliopsida</taxon>
        <taxon>Poales</taxon>
        <taxon>Poaceae</taxon>
        <taxon>PACMAD clade</taxon>
        <taxon>Panicoideae</taxon>
        <taxon>Panicodae</taxon>
        <taxon>Paniceae</taxon>
        <taxon>Panicinae</taxon>
        <taxon>Panicum</taxon>
        <taxon>Panicum sect. Hiantes</taxon>
    </lineage>
</organism>
<feature type="region of interest" description="Disordered" evidence="1">
    <location>
        <begin position="158"/>
        <end position="186"/>
    </location>
</feature>
<protein>
    <submittedName>
        <fullName evidence="2">Uncharacterized protein</fullName>
    </submittedName>
</protein>
<feature type="compositionally biased region" description="Pro residues" evidence="1">
    <location>
        <begin position="39"/>
        <end position="53"/>
    </location>
</feature>
<reference evidence="2" key="1">
    <citation type="submission" date="2020-05" db="EMBL/GenBank/DDBJ databases">
        <title>WGS assembly of Panicum virgatum.</title>
        <authorList>
            <person name="Lovell J.T."/>
            <person name="Jenkins J."/>
            <person name="Shu S."/>
            <person name="Juenger T.E."/>
            <person name="Schmutz J."/>
        </authorList>
    </citation>
    <scope>NUCLEOTIDE SEQUENCE</scope>
    <source>
        <strain evidence="2">AP13</strain>
    </source>
</reference>
<feature type="region of interest" description="Disordered" evidence="1">
    <location>
        <begin position="33"/>
        <end position="55"/>
    </location>
</feature>
<feature type="region of interest" description="Disordered" evidence="1">
    <location>
        <begin position="70"/>
        <end position="135"/>
    </location>
</feature>
<feature type="region of interest" description="Disordered" evidence="1">
    <location>
        <begin position="234"/>
        <end position="312"/>
    </location>
</feature>
<keyword evidence="3" id="KW-1185">Reference proteome</keyword>
<accession>A0A8T0SSU7</accession>
<sequence>MSLLPPLTCGPRASAVFHLSPSLAPPVPLASALTRADAPPRPRPHPALPPLGAPAPLSLAQLGGAAWPAQATPWPVASSGPRPAAAQGRGRRRAGGRPVARARGRRAGRSSTRPERRAGRSDAGSATAAAWPFRPAQGQAAALRGGVSTSAAGWYRRAQRRGPGPHGHGPQRAAAGSRRIGGGTAMFWRRRRMGERGKGPGRSRADQEADSWGCLGWEKAGGRVSACDQSSGRAAAKGGLGIFNPRPCRPWPASGRGLGRSAEGEKGGDGGDLELAEGVRPPPARVRRAPPRPRGRPRPGQARVKGTRVKRELRACSAGRINSIL</sequence>
<dbReference type="Proteomes" id="UP000823388">
    <property type="component" value="Chromosome 5K"/>
</dbReference>
<comment type="caution">
    <text evidence="2">The sequence shown here is derived from an EMBL/GenBank/DDBJ whole genome shotgun (WGS) entry which is preliminary data.</text>
</comment>
<evidence type="ECO:0000313" key="3">
    <source>
        <dbReference type="Proteomes" id="UP000823388"/>
    </source>
</evidence>
<gene>
    <name evidence="2" type="ORF">PVAP13_5KG474307</name>
</gene>
<dbReference type="AlphaFoldDB" id="A0A8T0SSU7"/>
<feature type="compositionally biased region" description="Basic residues" evidence="1">
    <location>
        <begin position="89"/>
        <end position="108"/>
    </location>
</feature>